<feature type="transmembrane region" description="Helical" evidence="8">
    <location>
        <begin position="193"/>
        <end position="213"/>
    </location>
</feature>
<feature type="transmembrane region" description="Helical" evidence="8">
    <location>
        <begin position="238"/>
        <end position="262"/>
    </location>
</feature>
<gene>
    <name evidence="10" type="ORF">CLV59_10880</name>
</gene>
<dbReference type="InterPro" id="IPR038731">
    <property type="entry name" value="RgtA/B/C-like"/>
</dbReference>
<feature type="transmembrane region" description="Helical" evidence="8">
    <location>
        <begin position="121"/>
        <end position="140"/>
    </location>
</feature>
<feature type="transmembrane region" description="Helical" evidence="8">
    <location>
        <begin position="79"/>
        <end position="109"/>
    </location>
</feature>
<sequence length="509" mass="59065">MPMKSTKLIILFFCLIKLTLHLIADCNTGYQWDEFLHISAGNHPAVGYMEFPPLIGLIAWIQNLFHSDAVWVHHIIPHIAGLIIMVTVAQTTIALGGGNKAVFLTLLAFLIMPATARTEQLLQPVVLSQLFWVLSFYQLLRYMQTQQEKYLVQLLIFVTLGFLSKYDMMFFAVGLVALFTTAPLRKAMMEQRWWRYAILFLLIMLPNIIWQYLHHWPVYQMFHQLSITQLDGLSYGKIIVGIILGSNIHNLVLLLPGIVYMFIRKPERIYFPVGLSVLISFLVLLLNKGKSYYFFPMVLTILPFGAVFLEEKVFSRLKWMLWPVTALLVFGAWMIPFGMPVLDMNNYVKYYYPFQQKEVPGTKYAIPYEEYYTKDMERETLQALKQVYDSLPQAEKATAMIWGKHYSQTGLLDLMGAKYGLPAGFGYHGSFYLWAPEKGPMPPTVIAVAYTDTPIAFFTPFFEKVEVVKVIPNYYSEYDGRINQTIYICRQPRYDFAQMKENFKHRIFE</sequence>
<feature type="domain" description="Glycosyltransferase RgtA/B/C/D-like" evidence="9">
    <location>
        <begin position="52"/>
        <end position="210"/>
    </location>
</feature>
<evidence type="ECO:0000256" key="5">
    <source>
        <dbReference type="ARBA" id="ARBA00022692"/>
    </source>
</evidence>
<evidence type="ECO:0000259" key="9">
    <source>
        <dbReference type="Pfam" id="PF13231"/>
    </source>
</evidence>
<dbReference type="GO" id="GO:0005886">
    <property type="term" value="C:plasma membrane"/>
    <property type="evidence" value="ECO:0007669"/>
    <property type="project" value="UniProtKB-SubCell"/>
</dbReference>
<evidence type="ECO:0000256" key="4">
    <source>
        <dbReference type="ARBA" id="ARBA00022679"/>
    </source>
</evidence>
<comment type="caution">
    <text evidence="10">The sequence shown here is derived from an EMBL/GenBank/DDBJ whole genome shotgun (WGS) entry which is preliminary data.</text>
</comment>
<dbReference type="PANTHER" id="PTHR33908:SF11">
    <property type="entry name" value="MEMBRANE PROTEIN"/>
    <property type="match status" value="1"/>
</dbReference>
<evidence type="ECO:0000256" key="7">
    <source>
        <dbReference type="ARBA" id="ARBA00023136"/>
    </source>
</evidence>
<evidence type="ECO:0000313" key="10">
    <source>
        <dbReference type="EMBL" id="RAJ76561.1"/>
    </source>
</evidence>
<keyword evidence="3 10" id="KW-0328">Glycosyltransferase</keyword>
<dbReference type="EMBL" id="QLMA01000008">
    <property type="protein sequence ID" value="RAJ76561.1"/>
    <property type="molecule type" value="Genomic_DNA"/>
</dbReference>
<reference evidence="10 11" key="1">
    <citation type="submission" date="2018-06" db="EMBL/GenBank/DDBJ databases">
        <title>Genomic Encyclopedia of Archaeal and Bacterial Type Strains, Phase II (KMG-II): from individual species to whole genera.</title>
        <authorList>
            <person name="Goeker M."/>
        </authorList>
    </citation>
    <scope>NUCLEOTIDE SEQUENCE [LARGE SCALE GENOMIC DNA]</scope>
    <source>
        <strain evidence="10 11">DSM 29821</strain>
    </source>
</reference>
<protein>
    <submittedName>
        <fullName evidence="10">Dolichyl-phosphate-mannose-protein mannosyltransferase</fullName>
    </submittedName>
</protein>
<dbReference type="GO" id="GO:0016763">
    <property type="term" value="F:pentosyltransferase activity"/>
    <property type="evidence" value="ECO:0007669"/>
    <property type="project" value="TreeGrafter"/>
</dbReference>
<keyword evidence="2" id="KW-1003">Cell membrane</keyword>
<dbReference type="InterPro" id="IPR050297">
    <property type="entry name" value="LipidA_mod_glycosyltrf_83"/>
</dbReference>
<proteinExistence type="predicted"/>
<keyword evidence="11" id="KW-1185">Reference proteome</keyword>
<evidence type="ECO:0000256" key="1">
    <source>
        <dbReference type="ARBA" id="ARBA00004651"/>
    </source>
</evidence>
<keyword evidence="4 10" id="KW-0808">Transferase</keyword>
<keyword evidence="7 8" id="KW-0472">Membrane</keyword>
<comment type="subcellular location">
    <subcellularLocation>
        <location evidence="1">Cell membrane</location>
        <topology evidence="1">Multi-pass membrane protein</topology>
    </subcellularLocation>
</comment>
<dbReference type="PANTHER" id="PTHR33908">
    <property type="entry name" value="MANNOSYLTRANSFERASE YKCB-RELATED"/>
    <property type="match status" value="1"/>
</dbReference>
<dbReference type="AlphaFoldDB" id="A0A327VMK1"/>
<dbReference type="OrthoDB" id="9813729at2"/>
<keyword evidence="6 8" id="KW-1133">Transmembrane helix</keyword>
<feature type="transmembrane region" description="Helical" evidence="8">
    <location>
        <begin position="152"/>
        <end position="181"/>
    </location>
</feature>
<evidence type="ECO:0000256" key="8">
    <source>
        <dbReference type="SAM" id="Phobius"/>
    </source>
</evidence>
<evidence type="ECO:0000256" key="2">
    <source>
        <dbReference type="ARBA" id="ARBA00022475"/>
    </source>
</evidence>
<organism evidence="10 11">
    <name type="scientific">Chitinophaga dinghuensis</name>
    <dbReference type="NCBI Taxonomy" id="1539050"/>
    <lineage>
        <taxon>Bacteria</taxon>
        <taxon>Pseudomonadati</taxon>
        <taxon>Bacteroidota</taxon>
        <taxon>Chitinophagia</taxon>
        <taxon>Chitinophagales</taxon>
        <taxon>Chitinophagaceae</taxon>
        <taxon>Chitinophaga</taxon>
    </lineage>
</organism>
<dbReference type="Proteomes" id="UP000249819">
    <property type="component" value="Unassembled WGS sequence"/>
</dbReference>
<evidence type="ECO:0000313" key="11">
    <source>
        <dbReference type="Proteomes" id="UP000249819"/>
    </source>
</evidence>
<feature type="transmembrane region" description="Helical" evidence="8">
    <location>
        <begin position="321"/>
        <end position="342"/>
    </location>
</feature>
<evidence type="ECO:0000256" key="3">
    <source>
        <dbReference type="ARBA" id="ARBA00022676"/>
    </source>
</evidence>
<name>A0A327VMK1_9BACT</name>
<evidence type="ECO:0000256" key="6">
    <source>
        <dbReference type="ARBA" id="ARBA00022989"/>
    </source>
</evidence>
<dbReference type="GO" id="GO:0009103">
    <property type="term" value="P:lipopolysaccharide biosynthetic process"/>
    <property type="evidence" value="ECO:0007669"/>
    <property type="project" value="UniProtKB-ARBA"/>
</dbReference>
<dbReference type="Pfam" id="PF13231">
    <property type="entry name" value="PMT_2"/>
    <property type="match status" value="1"/>
</dbReference>
<feature type="transmembrane region" description="Helical" evidence="8">
    <location>
        <begin position="269"/>
        <end position="286"/>
    </location>
</feature>
<accession>A0A327VMK1</accession>
<feature type="transmembrane region" description="Helical" evidence="8">
    <location>
        <begin position="292"/>
        <end position="309"/>
    </location>
</feature>
<keyword evidence="5 8" id="KW-0812">Transmembrane</keyword>